<keyword evidence="6 10" id="KW-0735">Signal-anchor</keyword>
<evidence type="ECO:0000313" key="11">
    <source>
        <dbReference type="EMBL" id="CAC5382286.1"/>
    </source>
</evidence>
<feature type="transmembrane region" description="Helical" evidence="10">
    <location>
        <begin position="12"/>
        <end position="35"/>
    </location>
</feature>
<evidence type="ECO:0000256" key="1">
    <source>
        <dbReference type="ARBA" id="ARBA00004323"/>
    </source>
</evidence>
<accession>A0A6J8BFB4</accession>
<dbReference type="EC" id="2.4.1.-" evidence="10"/>
<dbReference type="GO" id="GO:0016758">
    <property type="term" value="F:hexosyltransferase activity"/>
    <property type="evidence" value="ECO:0007669"/>
    <property type="project" value="InterPro"/>
</dbReference>
<keyword evidence="5 10" id="KW-0812">Transmembrane</keyword>
<keyword evidence="9 10" id="KW-0472">Membrane</keyword>
<name>A0A6J8BFB4_MYTCO</name>
<evidence type="ECO:0000256" key="9">
    <source>
        <dbReference type="ARBA" id="ARBA00023136"/>
    </source>
</evidence>
<dbReference type="Gene3D" id="3.90.550.50">
    <property type="match status" value="1"/>
</dbReference>
<proteinExistence type="inferred from homology"/>
<dbReference type="OrthoDB" id="2139606at2759"/>
<comment type="similarity">
    <text evidence="2 10">Belongs to the glycosyltransferase 31 family.</text>
</comment>
<sequence>MKRIDISFLRLFRLVKNLTLCTCVVITFVGTYLYFDYLKCEKFKDSFLYLYPFGNVSGIVQELKQKGTTHTKEINDVYRLHRIINSPINACNKPVSLLVIVKSKCSNHGHRSAIRRTWGNGGNPDIYVYFSLGYLPEVQDEINEEIHAHNDIIQGSFDDVYRNNIYKTSLNFRWVHVHCSHLQYVLFIDDDYFLNVKGILSYVRMLSNLNISNKMYGYRGQCWKPIRLCFQEKTYISLDEYQYDYWPDYLLGGTILTTMDVVIIISSAIPYIKRISIDDAYVGIAAHLLGIELIDERRFSKQSRSASQMKYYLSAHGYDGESLIATWEEFTKF</sequence>
<dbReference type="GO" id="GO:0008194">
    <property type="term" value="F:UDP-glycosyltransferase activity"/>
    <property type="evidence" value="ECO:0007669"/>
    <property type="project" value="TreeGrafter"/>
</dbReference>
<evidence type="ECO:0000313" key="12">
    <source>
        <dbReference type="Proteomes" id="UP000507470"/>
    </source>
</evidence>
<keyword evidence="8 10" id="KW-0333">Golgi apparatus</keyword>
<evidence type="ECO:0000256" key="3">
    <source>
        <dbReference type="ARBA" id="ARBA00022676"/>
    </source>
</evidence>
<dbReference type="PANTHER" id="PTHR11214:SF349">
    <property type="entry name" value="BETA-1,3-GALACTOSYLTRANSFERASE BRN"/>
    <property type="match status" value="1"/>
</dbReference>
<dbReference type="GO" id="GO:0006493">
    <property type="term" value="P:protein O-linked glycosylation"/>
    <property type="evidence" value="ECO:0007669"/>
    <property type="project" value="TreeGrafter"/>
</dbReference>
<gene>
    <name evidence="11" type="ORF">MCOR_18128</name>
</gene>
<evidence type="ECO:0000256" key="8">
    <source>
        <dbReference type="ARBA" id="ARBA00023034"/>
    </source>
</evidence>
<evidence type="ECO:0000256" key="5">
    <source>
        <dbReference type="ARBA" id="ARBA00022692"/>
    </source>
</evidence>
<dbReference type="AlphaFoldDB" id="A0A6J8BFB4"/>
<reference evidence="11 12" key="1">
    <citation type="submission" date="2020-06" db="EMBL/GenBank/DDBJ databases">
        <authorList>
            <person name="Li R."/>
            <person name="Bekaert M."/>
        </authorList>
    </citation>
    <scope>NUCLEOTIDE SEQUENCE [LARGE SCALE GENOMIC DNA]</scope>
    <source>
        <strain evidence="12">wild</strain>
    </source>
</reference>
<keyword evidence="7 10" id="KW-1133">Transmembrane helix</keyword>
<evidence type="ECO:0000256" key="10">
    <source>
        <dbReference type="RuleBase" id="RU363063"/>
    </source>
</evidence>
<evidence type="ECO:0000256" key="6">
    <source>
        <dbReference type="ARBA" id="ARBA00022968"/>
    </source>
</evidence>
<organism evidence="11 12">
    <name type="scientific">Mytilus coruscus</name>
    <name type="common">Sea mussel</name>
    <dbReference type="NCBI Taxonomy" id="42192"/>
    <lineage>
        <taxon>Eukaryota</taxon>
        <taxon>Metazoa</taxon>
        <taxon>Spiralia</taxon>
        <taxon>Lophotrochozoa</taxon>
        <taxon>Mollusca</taxon>
        <taxon>Bivalvia</taxon>
        <taxon>Autobranchia</taxon>
        <taxon>Pteriomorphia</taxon>
        <taxon>Mytilida</taxon>
        <taxon>Mytiloidea</taxon>
        <taxon>Mytilidae</taxon>
        <taxon>Mytilinae</taxon>
        <taxon>Mytilus</taxon>
    </lineage>
</organism>
<dbReference type="GO" id="GO:0000139">
    <property type="term" value="C:Golgi membrane"/>
    <property type="evidence" value="ECO:0007669"/>
    <property type="project" value="UniProtKB-SubCell"/>
</dbReference>
<evidence type="ECO:0000256" key="7">
    <source>
        <dbReference type="ARBA" id="ARBA00022989"/>
    </source>
</evidence>
<dbReference type="Proteomes" id="UP000507470">
    <property type="component" value="Unassembled WGS sequence"/>
</dbReference>
<protein>
    <recommendedName>
        <fullName evidence="10">Hexosyltransferase</fullName>
        <ecNumber evidence="10">2.4.1.-</ecNumber>
    </recommendedName>
</protein>
<evidence type="ECO:0000256" key="2">
    <source>
        <dbReference type="ARBA" id="ARBA00008661"/>
    </source>
</evidence>
<comment type="subcellular location">
    <subcellularLocation>
        <location evidence="1 10">Golgi apparatus membrane</location>
        <topology evidence="1 10">Single-pass type II membrane protein</topology>
    </subcellularLocation>
</comment>
<keyword evidence="3 10" id="KW-0328">Glycosyltransferase</keyword>
<keyword evidence="12" id="KW-1185">Reference proteome</keyword>
<dbReference type="Pfam" id="PF01762">
    <property type="entry name" value="Galactosyl_T"/>
    <property type="match status" value="1"/>
</dbReference>
<dbReference type="EMBL" id="CACVKT020003176">
    <property type="protein sequence ID" value="CAC5382286.1"/>
    <property type="molecule type" value="Genomic_DNA"/>
</dbReference>
<evidence type="ECO:0000256" key="4">
    <source>
        <dbReference type="ARBA" id="ARBA00022679"/>
    </source>
</evidence>
<keyword evidence="4 11" id="KW-0808">Transferase</keyword>
<dbReference type="InterPro" id="IPR002659">
    <property type="entry name" value="Glyco_trans_31"/>
</dbReference>
<dbReference type="PANTHER" id="PTHR11214">
    <property type="entry name" value="BETA-1,3-N-ACETYLGLUCOSAMINYLTRANSFERASE"/>
    <property type="match status" value="1"/>
</dbReference>